<comment type="caution">
    <text evidence="2">The sequence shown here is derived from an EMBL/GenBank/DDBJ whole genome shotgun (WGS) entry which is preliminary data.</text>
</comment>
<sequence>MRNEDMDRYKVWRDKWKRKVNMENLALYGISSLVMAILPVLAHMS</sequence>
<keyword evidence="1" id="KW-1133">Transmembrane helix</keyword>
<keyword evidence="1" id="KW-0812">Transmembrane</keyword>
<dbReference type="AlphaFoldDB" id="A0A9W4PJ18"/>
<name>A0A9W4PJ18_9BACI</name>
<accession>A0A9W4PJ18</accession>
<reference evidence="2" key="1">
    <citation type="submission" date="2021-11" db="EMBL/GenBank/DDBJ databases">
        <authorList>
            <person name="Bulgarelli D."/>
        </authorList>
    </citation>
    <scope>NUCLEOTIDE SEQUENCE</scope>
    <source>
        <strain evidence="2">Bi133</strain>
    </source>
</reference>
<evidence type="ECO:0000313" key="3">
    <source>
        <dbReference type="Proteomes" id="UP000789326"/>
    </source>
</evidence>
<dbReference type="Proteomes" id="UP000789326">
    <property type="component" value="Unassembled WGS sequence"/>
</dbReference>
<evidence type="ECO:0000313" key="2">
    <source>
        <dbReference type="EMBL" id="CAH0305995.1"/>
    </source>
</evidence>
<gene>
    <name evidence="2" type="ORF">SRABI133_04741</name>
</gene>
<proteinExistence type="predicted"/>
<organism evidence="2 3">
    <name type="scientific">Peribacillus simplex</name>
    <dbReference type="NCBI Taxonomy" id="1478"/>
    <lineage>
        <taxon>Bacteria</taxon>
        <taxon>Bacillati</taxon>
        <taxon>Bacillota</taxon>
        <taxon>Bacilli</taxon>
        <taxon>Bacillales</taxon>
        <taxon>Bacillaceae</taxon>
        <taxon>Peribacillus</taxon>
    </lineage>
</organism>
<feature type="transmembrane region" description="Helical" evidence="1">
    <location>
        <begin position="25"/>
        <end position="44"/>
    </location>
</feature>
<dbReference type="RefSeq" id="WP_230303918.1">
    <property type="nucleotide sequence ID" value="NZ_CAKKMG010000119.1"/>
</dbReference>
<protein>
    <submittedName>
        <fullName evidence="2">Uncharacterized protein</fullName>
    </submittedName>
</protein>
<keyword evidence="1" id="KW-0472">Membrane</keyword>
<dbReference type="EMBL" id="CAKKMG010000119">
    <property type="protein sequence ID" value="CAH0305995.1"/>
    <property type="molecule type" value="Genomic_DNA"/>
</dbReference>
<evidence type="ECO:0000256" key="1">
    <source>
        <dbReference type="SAM" id="Phobius"/>
    </source>
</evidence>